<dbReference type="RefSeq" id="XP_011503790.1">
    <property type="nucleotide sequence ID" value="XM_011505488.1"/>
</dbReference>
<proteinExistence type="inferred from homology"/>
<dbReference type="CTD" id="35922"/>
<evidence type="ECO:0000313" key="9">
    <source>
        <dbReference type="Proteomes" id="UP000695007"/>
    </source>
</evidence>
<keyword evidence="9" id="KW-1185">Reference proteome</keyword>
<evidence type="ECO:0000256" key="3">
    <source>
        <dbReference type="ARBA" id="ARBA00022692"/>
    </source>
</evidence>
<evidence type="ECO:0000256" key="8">
    <source>
        <dbReference type="SAM" id="Phobius"/>
    </source>
</evidence>
<comment type="similarity">
    <text evidence="6 7">Belongs to the Vang family.</text>
</comment>
<evidence type="ECO:0000256" key="2">
    <source>
        <dbReference type="ARBA" id="ARBA00022475"/>
    </source>
</evidence>
<dbReference type="InterPro" id="IPR009539">
    <property type="entry name" value="VANGL"/>
</dbReference>
<accession>A0AAJ7E138</accession>
<dbReference type="Proteomes" id="UP000695007">
    <property type="component" value="Unplaced"/>
</dbReference>
<feature type="transmembrane region" description="Helical" evidence="8">
    <location>
        <begin position="126"/>
        <end position="145"/>
    </location>
</feature>
<reference evidence="10 11" key="1">
    <citation type="submission" date="2025-04" db="UniProtKB">
        <authorList>
            <consortium name="RefSeq"/>
        </authorList>
    </citation>
    <scope>IDENTIFICATION</scope>
</reference>
<feature type="transmembrane region" description="Helical" evidence="8">
    <location>
        <begin position="72"/>
        <end position="95"/>
    </location>
</feature>
<protein>
    <recommendedName>
        <fullName evidence="7">Vang-like protein</fullName>
    </recommendedName>
</protein>
<feature type="transmembrane region" description="Helical" evidence="8">
    <location>
        <begin position="200"/>
        <end position="222"/>
    </location>
</feature>
<dbReference type="RefSeq" id="XP_011503792.1">
    <property type="nucleotide sequence ID" value="XM_011505490.1"/>
</dbReference>
<evidence type="ECO:0000256" key="5">
    <source>
        <dbReference type="ARBA" id="ARBA00023136"/>
    </source>
</evidence>
<dbReference type="GO" id="GO:0005886">
    <property type="term" value="C:plasma membrane"/>
    <property type="evidence" value="ECO:0007669"/>
    <property type="project" value="UniProtKB-SubCell"/>
</dbReference>
<dbReference type="RefSeq" id="XP_011503791.1">
    <property type="nucleotide sequence ID" value="XM_011505489.1"/>
</dbReference>
<dbReference type="AlphaFoldDB" id="A0AAJ7E138"/>
<dbReference type="PIRSF" id="PIRSF007991">
    <property type="entry name" value="Strabismus"/>
    <property type="match status" value="1"/>
</dbReference>
<evidence type="ECO:0000256" key="1">
    <source>
        <dbReference type="ARBA" id="ARBA00004651"/>
    </source>
</evidence>
<feature type="transmembrane region" description="Helical" evidence="8">
    <location>
        <begin position="157"/>
        <end position="180"/>
    </location>
</feature>
<evidence type="ECO:0000256" key="7">
    <source>
        <dbReference type="PIRNR" id="PIRNR007991"/>
    </source>
</evidence>
<keyword evidence="3 8" id="KW-0812">Transmembrane</keyword>
<sequence>MAPFQTAVNIRQESVENLGQDIIDLHVLPDGENWAENTTAITANTSERSESVDGVSQWPKDGESFNIICSRYIAAIFSITIIGSAFLSPIIMILLPKFGFFPDALSILTIQQRLNYASCNIECKGHLLGLGFKVTLLGIGSWAIFLKTREAFMPRIFMFRTGVIILTTLCVCTFWLFYIVQITEAAKTALVGDLAEYKSLVNYAGNFIDTLLFIHYVAVLLLEIRHLKPMYYLKIVRSPDGVSRSYAIGQLSIQRAAVWILEKYYTEFSIYNPYLERLPTSKSGKKQHSSNFKFYNVDNGINSAEQSYSDRIGCGSDRAILAAQARRRDSSHNERFYEEHEYNRRVRKRKARLITAAEEAFAHIQRVNLDSGRVTNPLDPMEAAQSVFPSMARVLQKYLRITRQQPRHSVETILKRLAHCLAQDATPRAFLEPFFSTSPVLSCEKEKERNSQHWALVCEGELPTRSLTSGCQFQLRQGEIALLCSVHQFPHFHVSEQIALPKANKFLLKLNSETSI</sequence>
<evidence type="ECO:0000256" key="4">
    <source>
        <dbReference type="ARBA" id="ARBA00022989"/>
    </source>
</evidence>
<keyword evidence="4 8" id="KW-1133">Transmembrane helix</keyword>
<dbReference type="GeneID" id="105366892"/>
<dbReference type="PANTHER" id="PTHR20886">
    <property type="entry name" value="VANG-LIKE PROTEIN"/>
    <property type="match status" value="1"/>
</dbReference>
<dbReference type="KEGG" id="csol:105366892"/>
<keyword evidence="5 7" id="KW-0472">Membrane</keyword>
<evidence type="ECO:0000313" key="11">
    <source>
        <dbReference type="RefSeq" id="XP_011503791.1"/>
    </source>
</evidence>
<evidence type="ECO:0000313" key="12">
    <source>
        <dbReference type="RefSeq" id="XP_011503792.1"/>
    </source>
</evidence>
<keyword evidence="2 7" id="KW-1003">Cell membrane</keyword>
<organism evidence="9 10">
    <name type="scientific">Ceratosolen solmsi marchali</name>
    <dbReference type="NCBI Taxonomy" id="326594"/>
    <lineage>
        <taxon>Eukaryota</taxon>
        <taxon>Metazoa</taxon>
        <taxon>Ecdysozoa</taxon>
        <taxon>Arthropoda</taxon>
        <taxon>Hexapoda</taxon>
        <taxon>Insecta</taxon>
        <taxon>Pterygota</taxon>
        <taxon>Neoptera</taxon>
        <taxon>Endopterygota</taxon>
        <taxon>Hymenoptera</taxon>
        <taxon>Apocrita</taxon>
        <taxon>Proctotrupomorpha</taxon>
        <taxon>Chalcidoidea</taxon>
        <taxon>Agaonidae</taxon>
        <taxon>Agaoninae</taxon>
        <taxon>Ceratosolen</taxon>
    </lineage>
</organism>
<gene>
    <name evidence="10 11 12" type="primary">LOC105366892</name>
</gene>
<evidence type="ECO:0000256" key="6">
    <source>
        <dbReference type="ARBA" id="ARBA00025718"/>
    </source>
</evidence>
<comment type="subcellular location">
    <subcellularLocation>
        <location evidence="1">Cell membrane</location>
        <topology evidence="1">Multi-pass membrane protein</topology>
    </subcellularLocation>
</comment>
<dbReference type="Pfam" id="PF06638">
    <property type="entry name" value="Strabismus"/>
    <property type="match status" value="1"/>
</dbReference>
<evidence type="ECO:0000313" key="10">
    <source>
        <dbReference type="RefSeq" id="XP_011503790.1"/>
    </source>
</evidence>
<name>A0AAJ7E138_9HYME</name>